<dbReference type="InterPro" id="IPR053914">
    <property type="entry name" value="DGF-1_N"/>
</dbReference>
<feature type="domain" description="Dispersed gene family protein 1 N-terminal" evidence="7">
    <location>
        <begin position="2309"/>
        <end position="2413"/>
    </location>
</feature>
<sequence>MRSAVGACPRSRHRERHRALAAVLLALLVVLVLVAAAAWMPAVHAVVLRLRGGTVDRAITVGRAVDTVLMDGVSVTNGVAVVFDVAAMLPGTLRIELRNCVCDGGAQLYVRGYSGEPASDRSLEVSVSGLSGGYCSLVFVHNLPEHTNVTVRDSTIVTPGPMRYSQLSGLTDTVASPLVLHATSLSQTQLRVSNTVLRSSHAGGSAVYVGGDVDLLSSAVVLDGVLLEASGGPTASAVHVASSSILSLRSHSVFSVTNVSVVSSGGGLVLGERLAVFDSVLRFVGVEGSVASSLVRCDGGTVGAGGWLELRDVWAVGEASSVASLSGVTLSGGTVSIARCTAAGATLVSGLTITSGVVSVQCNRAGGRVLQSSGDYRMAGLPSVSVVPCDGCAAALACFDALTASFSDCACSCRAGGVGEACLPFDVPPARAGGGSQDCVSGVTLTESVTVGGGRATACFDLVVFSGPITVAVDLRSMDAFADALNVTLRHCVLAGGAQLRIGGLSESTALSMPHALVNMTNVTSLEGTFVLHGAMPPNSSVLLANSTLRATVVGSRYVPTTHGRAGYRYGSALVLDGVRLLSTRFVMTRSTLACGGGSCAAILVERSLDVNLSSAFYMDNCVVMSQMHVMHGLASDLRVSGGSVFSIQNSSWSAPSTEYYNGACGFRDVAVAGGSVLQIVSNTFRLSFAMLMAATLSVTGGSWLVHRDNEFRTAYVVHVNNYYGVAFRDRSVWSIIDNKLTHGSYSSTIAHMTNDWSQPSDSRPIIYGVCNEARGSPVTDYQYDLNIGTPVTVLDCGVCTMDAVCFAARTSSISGCECVCAAGGHGDTCLPAAVPDGLGPLPLPDANDTEVRCVHGGSISSVDYPDPGVRGLCFVNVTFTAAIVLDLSLFDAPEQTLNVTLLQCVLVGLSVKGSGGRVHVNVTSSMLDSGALEFEGDFGASSQILVVGSTIVTMLNPAIFFSLFFSTNSTLLLLDNRIGGNGHSLNFFSVVVDGGGIIVKGNMLMTTDNRRRMGSAVYFHAVDVKNGGYIDIENNTMRAAIGIELFSRATVRSAGLLRVADCTFAGSTRVVNCGLLYLEGSLTLEGGAQWRVEGNSVSAASVLSMPLPTHKIRLSGRGTTVALANNRQVDDSYSFADLALSSMVKKPPARLVVGCNLQDGEEASYAGVFPKLVVVFRCGTCNDDAACYMPGTESVDRGSCSCSCKDGWHGASCLPFEVPDTVVPPLPERAVDGDTSCVVNQTLTSLALNMWKTHHCYVGVIFSGVGAVLTFFLDGMPLHLPINITLTGCTFREGAALQFVGGAEAAESAGVLIRVGRTVMRSSVVVFMGALPQHCDIAVTEVDAVQSSEVHLPDTGRNKFGVLLLKNFLLSASSLLVGNVKAHASRYDALGFYSIGTLTLAGGSSLYTRYCSFDGYTHLFHVAMLSVRNHSVFALLNNTMFSGTSFLLQHHGVSVSDHSVLRVVGNSGIVSYAIFADDSWTVQESSWLDWRDNDVGLGAMLYDTEFALVSIDSSSVVTLTGCKMGLTGLSEPLLLRTETGYRFVAGCLTLAGRKVTTAAELELNGITNVTTVAACGECTKDGDCFAPLTTAIIDCKCQCAAGGHGDVCVPAPVPAGPPPPSPPVGGCISDMEYPEVAQAVGGGLSWLCYRNVTFSGGGMSLTVLIGAMMGEVANVTFDGCTWRDGAVLVLLGNAHAALGSLNIIVTGNTFHDALLSPEGGFPPHTNITVSGNRFTVTRLIPRSGLDVKRPSCVAMNGLAISNDSAVVFSGNVFHAVAASSSAIHVVGSVLRVSWHSLFAVVGNTFHMDGGNGTLIHLEGSRRSSSLSVLNDSAVVIRGNVVVGGLKYFMLLLWSSRVESLSAVVFQGNEMRGSLAVFLLGSSFQIYYNSWLQLSDNLCRESPSEAFAYICPTVSLRDSMVSVSGNQLMSSTVTPTVLRIPKRPRDITNGAIVAACNTVNGEEGAKYSIPSVYNATILTCSDPCALATSCFPAYTTMASSDGCACTCAEGGHGDACLPVAVPEPPSTDGADLCVRDVRVDEEVSAGFGTSVACYVGVTFAADVVVDVEAMSGSVRNVTLANCTFLDRASLYVVGWRSDPPAGERADVLISGLESRSGGGVLVSNRFPPGSRVTVVDSVLIAEKRVAYRGAYGLGDASACLVVHSVNLTGSVLTIARTHVAAVFGDAVGVLVVGGVALSSRGALYVDGLSVQTALGLCVSVEGGVAASGGSVVAFVESGFLLSKHAVSVRGAVSVLGSAVAFVRSEFSLTEDYAVAFYSTVGLAGGSVLLAKGNVHDGVSREMLYAAGAVAAAGSTLSFVRNRALLPRMLSLSLSLSAGAHLRVACNDAGGRVLSTAEGYAAAGFGDAGRIDVTGCDACDRDTHCYAPGTASASMKNGVCVCVCGSGGYGEACVPVGAPVLPPAVGTASSVFVREGVTVRSVFVVPAGASEVTLRHVVLDGVSPVLYVPWMAREGVRIVVQNVSLLNGAVLYVMGGGALRGARAAGSDEGGPVELSVCDVEALNGALVLTGTFPAGSVLTVTDSLLVATRSTPLVYLLDSQSSPYAPVLVLSGLRLVRSVLVVSGVALVTVLTGGWTVVVDGAVLELVGGGVALDAAVFGGDYALYASARVVASGGAVLRVSGSQVYAAHGLVFDSEVEATASAVVVNDNAGALTDGALLVLRGSASFASGSWLSVRGNSVSGRLLSVPSYPRSADFVQSTLTFHGNAGSGLVVMDGSVALGGAGGKFVVGCLTLNEHMLQPMDYRSAGIIGEFRPVACGVCDADVSCFAAATRAMSGSCRCRCAEGGYGRDCLPVYLPHVEGCNRTPAKPLLSHTETLTGTRSLTPTPTWTPTPSLSTTHYSPTRYGPTETLQVTETVALPPTLTHTASVSSTPWWSDVACPTLAVTTTAAGGSLTQNDIRGGGSAVPTLLMAALPPPFRWARDPQLGTHLSFVPVSTAQPRGFGGPWGAMLGNATWVRNATNPSTVLELAVPVHRGYFIAADETIVIRCDAAAVSGGCKGVLLGSFTIRSDTLPAAASALSAITGVVAGATAVAVVVTGGLGSILEMQALGVFARMPCASAQERASTVALPYFLSVFAALDPLWMVVGNALLAAVFGCVHCGVTAAFQRWRGVDAASAWAAMRFPSLTYVVAHAMHLGIFFGSVLALAMPGARVRHRVVGVVGVLYGVAFPAGVCYLIARHTGASFTRYWQFSRKPLHERLLYPVGYWHPVAQQRMYGGMLTNMRGSHVYWCVFQLSVLCVVGLVAAVHSPVGGCHVQYFCMAAVLLAGAGVVAFTNMMRLAFLTVMQTASFVLLAALCLVSAAKHLAPSDSGARAYAAIVLLLTTVLLAATVYSVVVWYAEDRHWQELREPRRGGLEALLRDDEHGDEETQNPHDRTSSSHASGTTVASSYRSPAVLLQLMAGDTRSDALSLFDRASNAGCKVDCFTPEKY</sequence>
<dbReference type="Gene3D" id="2.160.20.10">
    <property type="entry name" value="Single-stranded right-handed beta-helix, Pectin lyase-like"/>
    <property type="match status" value="1"/>
</dbReference>
<dbReference type="InterPro" id="IPR050906">
    <property type="entry name" value="Notch_signaling"/>
</dbReference>
<evidence type="ECO:0000256" key="2">
    <source>
        <dbReference type="SAM" id="Phobius"/>
    </source>
</evidence>
<dbReference type="VEuPathDB" id="TriTrypDB:Tc_MARK_10170"/>
<dbReference type="VEuPathDB" id="TriTrypDB:TcCL_Unassigned01304"/>
<dbReference type="InterPro" id="IPR011050">
    <property type="entry name" value="Pectin_lyase_fold/virulence"/>
</dbReference>
<comment type="caution">
    <text evidence="8">The sequence shown here is derived from an EMBL/GenBank/DDBJ whole genome shotgun (WGS) entry which is preliminary data.</text>
</comment>
<dbReference type="InterPro" id="IPR021282">
    <property type="entry name" value="Dispersed_gene_fam_prot1_dom5"/>
</dbReference>
<feature type="transmembrane region" description="Helical" evidence="2">
    <location>
        <begin position="3277"/>
        <end position="3296"/>
    </location>
</feature>
<feature type="transmembrane region" description="Helical" evidence="2">
    <location>
        <begin position="3086"/>
        <end position="3105"/>
    </location>
</feature>
<dbReference type="VEuPathDB" id="TriTrypDB:TcCLB.511221.10"/>
<dbReference type="VEuPathDB" id="TriTrypDB:TCDM_12179"/>
<name>A0A2V2W3G6_TRYCR</name>
<reference evidence="8 9" key="1">
    <citation type="journal article" date="2018" name="Microb. Genom.">
        <title>Expanding an expanded genome: long-read sequencing of Trypanosoma cruzi.</title>
        <authorList>
            <person name="Berna L."/>
            <person name="Rodriguez M."/>
            <person name="Chiribao M.L."/>
            <person name="Parodi-Talice A."/>
            <person name="Pita S."/>
            <person name="Rijo G."/>
            <person name="Alvarez-Valin F."/>
            <person name="Robello C."/>
        </authorList>
    </citation>
    <scope>NUCLEOTIDE SEQUENCE [LARGE SCALE GENOMIC DNA]</scope>
    <source>
        <strain evidence="8 9">TCC</strain>
    </source>
</reference>
<feature type="compositionally biased region" description="Low complexity" evidence="1">
    <location>
        <begin position="2839"/>
        <end position="2859"/>
    </location>
</feature>
<dbReference type="VEuPathDB" id="TriTrypDB:TCSYLVIO_005944"/>
<gene>
    <name evidence="8" type="ORF">C3747_201g53</name>
</gene>
<dbReference type="VEuPathDB" id="TriTrypDB:ECC02_003248"/>
<dbReference type="VEuPathDB" id="TriTrypDB:Tc_MARK_1766"/>
<dbReference type="SUPFAM" id="SSF51126">
    <property type="entry name" value="Pectin lyase-like"/>
    <property type="match status" value="1"/>
</dbReference>
<dbReference type="VEuPathDB" id="TriTrypDB:TCSYLVIO_005892"/>
<feature type="domain" description="Dispersed gene family protein 1 N-terminal" evidence="7">
    <location>
        <begin position="1153"/>
        <end position="1215"/>
    </location>
</feature>
<dbReference type="EMBL" id="PRFC01000201">
    <property type="protein sequence ID" value="PWV01164.1"/>
    <property type="molecule type" value="Genomic_DNA"/>
</dbReference>
<dbReference type="VEuPathDB" id="TriTrypDB:TcYC6_0172500"/>
<dbReference type="PANTHER" id="PTHR24044">
    <property type="entry name" value="NOTCH LIGAND FAMILY MEMBER"/>
    <property type="match status" value="1"/>
</dbReference>
<feature type="transmembrane region" description="Helical" evidence="2">
    <location>
        <begin position="3250"/>
        <end position="3271"/>
    </location>
</feature>
<accession>A0A2V2W3G6</accession>
<dbReference type="VEuPathDB" id="TriTrypDB:TcBrA4_0185580"/>
<proteinExistence type="predicted"/>
<feature type="transmembrane region" description="Helical" evidence="2">
    <location>
        <begin position="3148"/>
        <end position="3173"/>
    </location>
</feature>
<dbReference type="VEuPathDB" id="TriTrypDB:BCY84_03921"/>
<dbReference type="VEuPathDB" id="TriTrypDB:C3747_201g53"/>
<dbReference type="VEuPathDB" id="TriTrypDB:TcCLB.506045.19"/>
<feature type="region of interest" description="Disordered" evidence="1">
    <location>
        <begin position="3385"/>
        <end position="3410"/>
    </location>
</feature>
<feature type="transmembrane region" description="Helical" evidence="2">
    <location>
        <begin position="3337"/>
        <end position="3362"/>
    </location>
</feature>
<evidence type="ECO:0000259" key="7">
    <source>
        <dbReference type="Pfam" id="PF22279"/>
    </source>
</evidence>
<feature type="domain" description="Dispersed gene family protein 1 beta-sheet" evidence="6">
    <location>
        <begin position="1284"/>
        <end position="1438"/>
    </location>
</feature>
<dbReference type="VEuPathDB" id="TriTrypDB:TcCLB.507521.150"/>
<evidence type="ECO:0000313" key="9">
    <source>
        <dbReference type="Proteomes" id="UP000246078"/>
    </source>
</evidence>
<organism evidence="8 9">
    <name type="scientific">Trypanosoma cruzi</name>
    <dbReference type="NCBI Taxonomy" id="5693"/>
    <lineage>
        <taxon>Eukaryota</taxon>
        <taxon>Discoba</taxon>
        <taxon>Euglenozoa</taxon>
        <taxon>Kinetoplastea</taxon>
        <taxon>Metakinetoplastina</taxon>
        <taxon>Trypanosomatida</taxon>
        <taxon>Trypanosomatidae</taxon>
        <taxon>Trypanosoma</taxon>
        <taxon>Schizotrypanum</taxon>
    </lineage>
</organism>
<dbReference type="VEuPathDB" id="TriTrypDB:Tc_MARK_4054"/>
<dbReference type="VEuPathDB" id="TriTrypDB:Tc_MARK_4053"/>
<dbReference type="Proteomes" id="UP000246078">
    <property type="component" value="Unassembled WGS sequence"/>
</dbReference>
<dbReference type="VEuPathDB" id="TriTrypDB:Tc_MARK_7414"/>
<dbReference type="VEuPathDB" id="TriTrypDB:C4B63_117g62"/>
<protein>
    <submittedName>
        <fullName evidence="8">Dispersed gene family protein 1 (DGF-1)</fullName>
    </submittedName>
</protein>
<feature type="domain" description="Dispersed gene family protein 1 C-terminal" evidence="5">
    <location>
        <begin position="3106"/>
        <end position="3363"/>
    </location>
</feature>
<dbReference type="VEuPathDB" id="TriTrypDB:TcG_10613"/>
<feature type="domain" description="Dispersed gene family protein 1 beta-sheet" evidence="6">
    <location>
        <begin position="486"/>
        <end position="652"/>
    </location>
</feature>
<evidence type="ECO:0000259" key="3">
    <source>
        <dbReference type="Pfam" id="PF11024"/>
    </source>
</evidence>
<dbReference type="PANTHER" id="PTHR24044:SF420">
    <property type="entry name" value="DELTA AND NOTCH-LIKE EPIDERMAL GROWTH FACTOR-RELATED RECEPTOR ISOFORM X1"/>
    <property type="match status" value="1"/>
</dbReference>
<dbReference type="Pfam" id="PF11038">
    <property type="entry name" value="DGF-1_5"/>
    <property type="match status" value="1"/>
</dbReference>
<dbReference type="SMART" id="SM00710">
    <property type="entry name" value="PbH1"/>
    <property type="match status" value="11"/>
</dbReference>
<feature type="domain" description="Dispersed gene family protein 1" evidence="3">
    <location>
        <begin position="2820"/>
        <end position="2898"/>
    </location>
</feature>
<dbReference type="VEuPathDB" id="TriTrypDB:TcCLB.510237.129"/>
<feature type="domain" description="Dispersed gene family protein 1 N-terminal" evidence="7">
    <location>
        <begin position="1536"/>
        <end position="1610"/>
    </location>
</feature>
<feature type="domain" description="Dispersed gene family protein 1 beta-sheet" evidence="6">
    <location>
        <begin position="2476"/>
        <end position="2644"/>
    </location>
</feature>
<dbReference type="Pfam" id="PF22274">
    <property type="entry name" value="DGF-1_beta-sheet"/>
    <property type="match status" value="5"/>
</dbReference>
<dbReference type="VEuPathDB" id="TriTrypDB:TcCLB.509019.30"/>
<evidence type="ECO:0000259" key="4">
    <source>
        <dbReference type="Pfam" id="PF11038"/>
    </source>
</evidence>
<feature type="transmembrane region" description="Helical" evidence="2">
    <location>
        <begin position="3303"/>
        <end position="3325"/>
    </location>
</feature>
<dbReference type="VEuPathDB" id="TriTrypDB:TCDM_11826"/>
<evidence type="ECO:0000256" key="1">
    <source>
        <dbReference type="SAM" id="MobiDB-lite"/>
    </source>
</evidence>
<dbReference type="InterPro" id="IPR021053">
    <property type="entry name" value="Dispersed_gene_fam_prot1_C"/>
</dbReference>
<dbReference type="InterPro" id="IPR006626">
    <property type="entry name" value="PbH1"/>
</dbReference>
<dbReference type="GO" id="GO:0005112">
    <property type="term" value="F:Notch binding"/>
    <property type="evidence" value="ECO:0007669"/>
    <property type="project" value="TreeGrafter"/>
</dbReference>
<dbReference type="VEuPathDB" id="TriTrypDB:TCSYLVIO_011119"/>
<dbReference type="InterPro" id="IPR012334">
    <property type="entry name" value="Pectin_lyas_fold"/>
</dbReference>
<feature type="region of interest" description="Disordered" evidence="1">
    <location>
        <begin position="2839"/>
        <end position="2862"/>
    </location>
</feature>
<dbReference type="InterPro" id="IPR021004">
    <property type="entry name" value="Dispersed_gene_fam_prot1_dom4"/>
</dbReference>
<dbReference type="InterPro" id="IPR053915">
    <property type="entry name" value="DGF-1_b-sheet_dom"/>
</dbReference>
<feature type="transmembrane region" description="Helical" evidence="2">
    <location>
        <begin position="3111"/>
        <end position="3128"/>
    </location>
</feature>
<feature type="domain" description="Dispersed gene family protein 1 N-terminal" evidence="7">
    <location>
        <begin position="328"/>
        <end position="423"/>
    </location>
</feature>
<dbReference type="VEuPathDB" id="TriTrypDB:TcG_12356"/>
<feature type="domain" description="Dispersed gene family protein 1 beta-sheet" evidence="6">
    <location>
        <begin position="94"/>
        <end position="257"/>
    </location>
</feature>
<evidence type="ECO:0000259" key="6">
    <source>
        <dbReference type="Pfam" id="PF22274"/>
    </source>
</evidence>
<keyword evidence="2" id="KW-0472">Membrane</keyword>
<dbReference type="Pfam" id="PF22279">
    <property type="entry name" value="DGF-1_N"/>
    <property type="match status" value="6"/>
</dbReference>
<feature type="domain" description="Dispersed gene family protein 1" evidence="4">
    <location>
        <begin position="2911"/>
        <end position="3031"/>
    </location>
</feature>
<keyword evidence="2" id="KW-0812">Transmembrane</keyword>
<feature type="compositionally biased region" description="Polar residues" evidence="1">
    <location>
        <begin position="3401"/>
        <end position="3410"/>
    </location>
</feature>
<dbReference type="VEuPathDB" id="TriTrypDB:TcCL_ESM08318"/>
<dbReference type="VEuPathDB" id="TriTrypDB:TCSYLVIO_010643"/>
<dbReference type="Pfam" id="PF11040">
    <property type="entry name" value="DGF-1_C"/>
    <property type="match status" value="1"/>
</dbReference>
<feature type="domain" description="Dispersed gene family protein 1 N-terminal" evidence="7">
    <location>
        <begin position="2719"/>
        <end position="2813"/>
    </location>
</feature>
<dbReference type="VEuPathDB" id="TriTrypDB:TCSYLVIO_002470"/>
<feature type="transmembrane region" description="Helical" evidence="2">
    <location>
        <begin position="3179"/>
        <end position="3200"/>
    </location>
</feature>
<feature type="transmembrane region" description="Helical" evidence="2">
    <location>
        <begin position="3040"/>
        <end position="3066"/>
    </location>
</feature>
<keyword evidence="2" id="KW-1133">Transmembrane helix</keyword>
<evidence type="ECO:0000259" key="5">
    <source>
        <dbReference type="Pfam" id="PF11040"/>
    </source>
</evidence>
<dbReference type="Pfam" id="PF11024">
    <property type="entry name" value="DGF-1_4"/>
    <property type="match status" value="1"/>
</dbReference>
<feature type="domain" description="Dispersed gene family protein 1 N-terminal" evidence="7">
    <location>
        <begin position="1915"/>
        <end position="2017"/>
    </location>
</feature>
<evidence type="ECO:0000313" key="8">
    <source>
        <dbReference type="EMBL" id="PWV01164.1"/>
    </source>
</evidence>
<dbReference type="VEuPathDB" id="TriTrypDB:TcG_07931"/>
<feature type="domain" description="Dispersed gene family protein 1 beta-sheet" evidence="6">
    <location>
        <begin position="2076"/>
        <end position="2237"/>
    </location>
</feature>